<dbReference type="RefSeq" id="WP_345451652.1">
    <property type="nucleotide sequence ID" value="NZ_BAABKK010000027.1"/>
</dbReference>
<dbReference type="SUPFAM" id="SSF49785">
    <property type="entry name" value="Galactose-binding domain-like"/>
    <property type="match status" value="1"/>
</dbReference>
<dbReference type="NCBIfam" id="TIGR00976">
    <property type="entry name" value="CocE_NonD"/>
    <property type="match status" value="1"/>
</dbReference>
<dbReference type="PANTHER" id="PTHR43056:SF10">
    <property type="entry name" value="COCE_NOND FAMILY, PUTATIVE (AFU_ORTHOLOGUE AFUA_7G00600)-RELATED"/>
    <property type="match status" value="1"/>
</dbReference>
<dbReference type="InterPro" id="IPR050585">
    <property type="entry name" value="Xaa-Pro_dipeptidyl-ppase/CocE"/>
</dbReference>
<dbReference type="SUPFAM" id="SSF53474">
    <property type="entry name" value="alpha/beta-Hydrolases"/>
    <property type="match status" value="1"/>
</dbReference>
<dbReference type="InterPro" id="IPR000383">
    <property type="entry name" value="Xaa-Pro-like_dom"/>
</dbReference>
<sequence>MSPFPVLIETDVETRMTDGTVLRSTVYRPADDGGGRFPVLLTRTPYGRDLAVNSAYFNPATVAAEGYGVILQDCRGRFGSDGIFTPSINEASDGAETVAWAAGLPWSDGSVGMWGRSYFAETQWRAASLSPGALRALALGISAGGNANNGALYRGGAHELGSRLGWGHASISVNELLREFDEDPGRREKELESWLDLDRGFADGSLFDTLPLRRLSPKLGTFMNSHVLPSAGEDPGSRFTKLWDAASAVPVPLPTLHIGGWFDIFAPNTLEQYGKQLELSRVQGSPRPRLIVGPWTHTNFTGAYPDINFGIAAASGMMNGLGDLSRIHTDWFDAVLKNRPERLRRVPAVLLYFMGENQWRGFEELPVPTSERSWYFGRDGSLAPGPEADGIAEYDYDPLHPVPTVGGATMIHGTFPAGPARQETVEEREDVLVFTSEAFTEPLTLFGEVQASFFASTSAVDTDFVVRLCRVAADGTSISLADGIVRASWRDSYAETGRYAPGHVPSLVEPGSIHEYTVSLWQTAYTFAPGERLRVQVTSSCHPRWDRNLNTGKRAYDSDETIVARQSIHFGELHPSRLIAGIL</sequence>
<evidence type="ECO:0000256" key="1">
    <source>
        <dbReference type="ARBA" id="ARBA00022801"/>
    </source>
</evidence>
<accession>A0ABP9SM94</accession>
<dbReference type="SMART" id="SM00939">
    <property type="entry name" value="PepX_C"/>
    <property type="match status" value="1"/>
</dbReference>
<dbReference type="Proteomes" id="UP001500200">
    <property type="component" value="Unassembled WGS sequence"/>
</dbReference>
<keyword evidence="4" id="KW-1185">Reference proteome</keyword>
<dbReference type="InterPro" id="IPR008979">
    <property type="entry name" value="Galactose-bd-like_sf"/>
</dbReference>
<dbReference type="PANTHER" id="PTHR43056">
    <property type="entry name" value="PEPTIDASE S9 PROLYL OLIGOPEPTIDASE"/>
    <property type="match status" value="1"/>
</dbReference>
<evidence type="ECO:0000313" key="4">
    <source>
        <dbReference type="Proteomes" id="UP001500200"/>
    </source>
</evidence>
<reference evidence="4" key="1">
    <citation type="journal article" date="2019" name="Int. J. Syst. Evol. Microbiol.">
        <title>The Global Catalogue of Microorganisms (GCM) 10K type strain sequencing project: providing services to taxonomists for standard genome sequencing and annotation.</title>
        <authorList>
            <consortium name="The Broad Institute Genomics Platform"/>
            <consortium name="The Broad Institute Genome Sequencing Center for Infectious Disease"/>
            <person name="Wu L."/>
            <person name="Ma J."/>
        </authorList>
    </citation>
    <scope>NUCLEOTIDE SEQUENCE [LARGE SCALE GENOMIC DNA]</scope>
    <source>
        <strain evidence="4">JCM 18514</strain>
    </source>
</reference>
<dbReference type="InterPro" id="IPR029058">
    <property type="entry name" value="AB_hydrolase_fold"/>
</dbReference>
<evidence type="ECO:0000259" key="2">
    <source>
        <dbReference type="SMART" id="SM00939"/>
    </source>
</evidence>
<dbReference type="EMBL" id="BAABKK010000027">
    <property type="protein sequence ID" value="GAA5199022.1"/>
    <property type="molecule type" value="Genomic_DNA"/>
</dbReference>
<evidence type="ECO:0000313" key="3">
    <source>
        <dbReference type="EMBL" id="GAA5199022.1"/>
    </source>
</evidence>
<dbReference type="Gene3D" id="2.60.120.260">
    <property type="entry name" value="Galactose-binding domain-like"/>
    <property type="match status" value="1"/>
</dbReference>
<keyword evidence="1 3" id="KW-0378">Hydrolase</keyword>
<proteinExistence type="predicted"/>
<dbReference type="InterPro" id="IPR005674">
    <property type="entry name" value="CocE/Ser_esterase"/>
</dbReference>
<organism evidence="3 4">
    <name type="scientific">Arthrobacter gyeryongensis</name>
    <dbReference type="NCBI Taxonomy" id="1650592"/>
    <lineage>
        <taxon>Bacteria</taxon>
        <taxon>Bacillati</taxon>
        <taxon>Actinomycetota</taxon>
        <taxon>Actinomycetes</taxon>
        <taxon>Micrococcales</taxon>
        <taxon>Micrococcaceae</taxon>
        <taxon>Arthrobacter</taxon>
    </lineage>
</organism>
<protein>
    <submittedName>
        <fullName evidence="3">CocE/NonD family hydrolase</fullName>
    </submittedName>
</protein>
<dbReference type="Pfam" id="PF08530">
    <property type="entry name" value="PepX_C"/>
    <property type="match status" value="1"/>
</dbReference>
<feature type="domain" description="Xaa-Pro dipeptidyl-peptidase C-terminal" evidence="2">
    <location>
        <begin position="329"/>
        <end position="579"/>
    </location>
</feature>
<dbReference type="Gene3D" id="1.10.3020.10">
    <property type="entry name" value="alpha-amino acid ester hydrolase ( Helical cap domain)"/>
    <property type="match status" value="1"/>
</dbReference>
<comment type="caution">
    <text evidence="3">The sequence shown here is derived from an EMBL/GenBank/DDBJ whole genome shotgun (WGS) entry which is preliminary data.</text>
</comment>
<dbReference type="Pfam" id="PF02129">
    <property type="entry name" value="Peptidase_S15"/>
    <property type="match status" value="1"/>
</dbReference>
<dbReference type="Gene3D" id="3.40.50.1820">
    <property type="entry name" value="alpha/beta hydrolase"/>
    <property type="match status" value="1"/>
</dbReference>
<gene>
    <name evidence="3" type="ORF">GCM10023346_37740</name>
</gene>
<name>A0ABP9SM94_9MICC</name>
<dbReference type="InterPro" id="IPR013736">
    <property type="entry name" value="Xaa-Pro_dipept_C"/>
</dbReference>
<dbReference type="GO" id="GO:0016787">
    <property type="term" value="F:hydrolase activity"/>
    <property type="evidence" value="ECO:0007669"/>
    <property type="project" value="UniProtKB-KW"/>
</dbReference>